<keyword evidence="4" id="KW-0812">Transmembrane</keyword>
<accession>A0AA88PLE2</accession>
<evidence type="ECO:0000313" key="6">
    <source>
        <dbReference type="EMBL" id="KAK2887008.1"/>
    </source>
</evidence>
<dbReference type="AlphaFoldDB" id="A0AA88PLE2"/>
<dbReference type="CDD" id="cd03590">
    <property type="entry name" value="CLECT_DC-SIGN_like"/>
    <property type="match status" value="1"/>
</dbReference>
<name>A0AA88PLE2_9TELE</name>
<comment type="caution">
    <text evidence="6">The sequence shown here is derived from an EMBL/GenBank/DDBJ whole genome shotgun (WGS) entry which is preliminary data.</text>
</comment>
<dbReference type="Gene3D" id="3.10.100.10">
    <property type="entry name" value="Mannose-Binding Protein A, subunit A"/>
    <property type="match status" value="1"/>
</dbReference>
<keyword evidence="1" id="KW-0430">Lectin</keyword>
<evidence type="ECO:0000256" key="2">
    <source>
        <dbReference type="SAM" id="Coils"/>
    </source>
</evidence>
<evidence type="ECO:0000259" key="5">
    <source>
        <dbReference type="PROSITE" id="PS50041"/>
    </source>
</evidence>
<keyword evidence="4" id="KW-0472">Membrane</keyword>
<dbReference type="InterPro" id="IPR016187">
    <property type="entry name" value="CTDL_fold"/>
</dbReference>
<protein>
    <recommendedName>
        <fullName evidence="5">C-type lectin domain-containing protein</fullName>
    </recommendedName>
</protein>
<evidence type="ECO:0000256" key="1">
    <source>
        <dbReference type="ARBA" id="ARBA00022734"/>
    </source>
</evidence>
<dbReference type="Pfam" id="PF00059">
    <property type="entry name" value="Lectin_C"/>
    <property type="match status" value="1"/>
</dbReference>
<feature type="compositionally biased region" description="Basic and acidic residues" evidence="3">
    <location>
        <begin position="19"/>
        <end position="28"/>
    </location>
</feature>
<proteinExistence type="predicted"/>
<feature type="coiled-coil region" evidence="2">
    <location>
        <begin position="67"/>
        <end position="94"/>
    </location>
</feature>
<reference evidence="6" key="1">
    <citation type="submission" date="2023-08" db="EMBL/GenBank/DDBJ databases">
        <title>Chromosome-level Genome Assembly of mud carp (Cirrhinus molitorella).</title>
        <authorList>
            <person name="Liu H."/>
        </authorList>
    </citation>
    <scope>NUCLEOTIDE SEQUENCE</scope>
    <source>
        <strain evidence="6">Prfri</strain>
        <tissue evidence="6">Muscle</tissue>
    </source>
</reference>
<dbReference type="SUPFAM" id="SSF56436">
    <property type="entry name" value="C-type lectin-like"/>
    <property type="match status" value="1"/>
</dbReference>
<dbReference type="InterPro" id="IPR001304">
    <property type="entry name" value="C-type_lectin-like"/>
</dbReference>
<organism evidence="6 7">
    <name type="scientific">Cirrhinus molitorella</name>
    <name type="common">mud carp</name>
    <dbReference type="NCBI Taxonomy" id="172907"/>
    <lineage>
        <taxon>Eukaryota</taxon>
        <taxon>Metazoa</taxon>
        <taxon>Chordata</taxon>
        <taxon>Craniata</taxon>
        <taxon>Vertebrata</taxon>
        <taxon>Euteleostomi</taxon>
        <taxon>Actinopterygii</taxon>
        <taxon>Neopterygii</taxon>
        <taxon>Teleostei</taxon>
        <taxon>Ostariophysi</taxon>
        <taxon>Cypriniformes</taxon>
        <taxon>Cyprinidae</taxon>
        <taxon>Labeoninae</taxon>
        <taxon>Labeonini</taxon>
        <taxon>Cirrhinus</taxon>
    </lineage>
</organism>
<dbReference type="InterPro" id="IPR016186">
    <property type="entry name" value="C-type_lectin-like/link_sf"/>
</dbReference>
<dbReference type="Proteomes" id="UP001187343">
    <property type="component" value="Unassembled WGS sequence"/>
</dbReference>
<keyword evidence="7" id="KW-1185">Reference proteome</keyword>
<dbReference type="GO" id="GO:0030246">
    <property type="term" value="F:carbohydrate binding"/>
    <property type="evidence" value="ECO:0007669"/>
    <property type="project" value="UniProtKB-KW"/>
</dbReference>
<dbReference type="EMBL" id="JAUYZG010000015">
    <property type="protein sequence ID" value="KAK2887008.1"/>
    <property type="molecule type" value="Genomic_DNA"/>
</dbReference>
<evidence type="ECO:0000313" key="7">
    <source>
        <dbReference type="Proteomes" id="UP001187343"/>
    </source>
</evidence>
<feature type="transmembrane region" description="Helical" evidence="4">
    <location>
        <begin position="47"/>
        <end position="68"/>
    </location>
</feature>
<sequence>MSKDVVYSEVVFVKKNSADKDDPDKCHLGDSSQAPQKTKPCCDSVRLVLMTLCILLTCVLIALSLHSVCTKKKLEDLQQRHNALKENLTAFSAALQVMHHWTQNLSKALNDSACPKDWEYHAGKCYLFSTNKLNWTDSRDACISDGGHLVIINSRDEQEFLIDIVGSKYKEEFWIGLTDEKEEGQWLWVDNTKLNENIRYWTAHEPDNWNGHKGEYSSGEDCARINKNNIQDLNIWFDAFCTNTLRRICETRSSKQT</sequence>
<keyword evidence="4" id="KW-1133">Transmembrane helix</keyword>
<keyword evidence="2" id="KW-0175">Coiled coil</keyword>
<dbReference type="InterPro" id="IPR050111">
    <property type="entry name" value="C-type_lectin/snaclec_domain"/>
</dbReference>
<evidence type="ECO:0000256" key="4">
    <source>
        <dbReference type="SAM" id="Phobius"/>
    </source>
</evidence>
<dbReference type="PROSITE" id="PS50041">
    <property type="entry name" value="C_TYPE_LECTIN_2"/>
    <property type="match status" value="1"/>
</dbReference>
<dbReference type="PANTHER" id="PTHR22803">
    <property type="entry name" value="MANNOSE, PHOSPHOLIPASE, LECTIN RECEPTOR RELATED"/>
    <property type="match status" value="1"/>
</dbReference>
<feature type="region of interest" description="Disordered" evidence="3">
    <location>
        <begin position="19"/>
        <end position="38"/>
    </location>
</feature>
<evidence type="ECO:0000256" key="3">
    <source>
        <dbReference type="SAM" id="MobiDB-lite"/>
    </source>
</evidence>
<dbReference type="SMART" id="SM00034">
    <property type="entry name" value="CLECT"/>
    <property type="match status" value="1"/>
</dbReference>
<dbReference type="InterPro" id="IPR033989">
    <property type="entry name" value="CD209-like_CTLD"/>
</dbReference>
<feature type="domain" description="C-type lectin" evidence="5">
    <location>
        <begin position="121"/>
        <end position="250"/>
    </location>
</feature>
<gene>
    <name evidence="6" type="ORF">Q8A67_015236</name>
</gene>